<reference evidence="5 6" key="1">
    <citation type="journal article" date="2018" name="Nat. Ecol. Evol.">
        <title>Shark genomes provide insights into elasmobranch evolution and the origin of vertebrates.</title>
        <authorList>
            <person name="Hara Y"/>
            <person name="Yamaguchi K"/>
            <person name="Onimaru K"/>
            <person name="Kadota M"/>
            <person name="Koyanagi M"/>
            <person name="Keeley SD"/>
            <person name="Tatsumi K"/>
            <person name="Tanaka K"/>
            <person name="Motone F"/>
            <person name="Kageyama Y"/>
            <person name="Nozu R"/>
            <person name="Adachi N"/>
            <person name="Nishimura O"/>
            <person name="Nakagawa R"/>
            <person name="Tanegashima C"/>
            <person name="Kiyatake I"/>
            <person name="Matsumoto R"/>
            <person name="Murakumo K"/>
            <person name="Nishida K"/>
            <person name="Terakita A"/>
            <person name="Kuratani S"/>
            <person name="Sato K"/>
            <person name="Hyodo S Kuraku.S."/>
        </authorList>
    </citation>
    <scope>NUCLEOTIDE SEQUENCE [LARGE SCALE GENOMIC DNA]</scope>
</reference>
<keyword evidence="3" id="KW-1133">Transmembrane helix</keyword>
<organism evidence="5 6">
    <name type="scientific">Scyliorhinus torazame</name>
    <name type="common">Cloudy catshark</name>
    <name type="synonym">Catulus torazame</name>
    <dbReference type="NCBI Taxonomy" id="75743"/>
    <lineage>
        <taxon>Eukaryota</taxon>
        <taxon>Metazoa</taxon>
        <taxon>Chordata</taxon>
        <taxon>Craniata</taxon>
        <taxon>Vertebrata</taxon>
        <taxon>Chondrichthyes</taxon>
        <taxon>Elasmobranchii</taxon>
        <taxon>Galeomorphii</taxon>
        <taxon>Galeoidea</taxon>
        <taxon>Carcharhiniformes</taxon>
        <taxon>Scyliorhinidae</taxon>
        <taxon>Scyliorhinus</taxon>
    </lineage>
</organism>
<dbReference type="Proteomes" id="UP000288216">
    <property type="component" value="Unassembled WGS sequence"/>
</dbReference>
<accession>A0A401NMZ0</accession>
<dbReference type="InterPro" id="IPR007110">
    <property type="entry name" value="Ig-like_dom"/>
</dbReference>
<dbReference type="PANTHER" id="PTHR11422">
    <property type="entry name" value="T-CELL SURFACE GLYCOPROTEIN CD4"/>
    <property type="match status" value="1"/>
</dbReference>
<feature type="domain" description="Ig-like" evidence="4">
    <location>
        <begin position="17"/>
        <end position="123"/>
    </location>
</feature>
<dbReference type="SMART" id="SM00409">
    <property type="entry name" value="IG"/>
    <property type="match status" value="4"/>
</dbReference>
<evidence type="ECO:0000256" key="3">
    <source>
        <dbReference type="SAM" id="Phobius"/>
    </source>
</evidence>
<evidence type="ECO:0000259" key="4">
    <source>
        <dbReference type="PROSITE" id="PS50835"/>
    </source>
</evidence>
<feature type="domain" description="Ig-like" evidence="4">
    <location>
        <begin position="533"/>
        <end position="618"/>
    </location>
</feature>
<feature type="domain" description="Ig-like" evidence="4">
    <location>
        <begin position="444"/>
        <end position="531"/>
    </location>
</feature>
<feature type="transmembrane region" description="Helical" evidence="3">
    <location>
        <begin position="228"/>
        <end position="248"/>
    </location>
</feature>
<dbReference type="OMA" id="RWSRENE"/>
<dbReference type="PROSITE" id="PS50835">
    <property type="entry name" value="IG_LIKE"/>
    <property type="match status" value="4"/>
</dbReference>
<name>A0A401NMZ0_SCYTO</name>
<feature type="compositionally biased region" description="Polar residues" evidence="2">
    <location>
        <begin position="333"/>
        <end position="355"/>
    </location>
</feature>
<feature type="region of interest" description="Disordered" evidence="2">
    <location>
        <begin position="324"/>
        <end position="355"/>
    </location>
</feature>
<proteinExistence type="predicted"/>
<dbReference type="Gene3D" id="2.60.40.10">
    <property type="entry name" value="Immunoglobulins"/>
    <property type="match status" value="4"/>
</dbReference>
<dbReference type="InterPro" id="IPR036179">
    <property type="entry name" value="Ig-like_dom_sf"/>
</dbReference>
<feature type="domain" description="Ig-like" evidence="4">
    <location>
        <begin position="125"/>
        <end position="210"/>
    </location>
</feature>
<feature type="non-terminal residue" evidence="5">
    <location>
        <position position="1"/>
    </location>
</feature>
<evidence type="ECO:0000313" key="6">
    <source>
        <dbReference type="Proteomes" id="UP000288216"/>
    </source>
</evidence>
<dbReference type="InterPro" id="IPR003599">
    <property type="entry name" value="Ig_sub"/>
</dbReference>
<dbReference type="OrthoDB" id="9937043at2759"/>
<keyword evidence="3" id="KW-0812">Transmembrane</keyword>
<keyword evidence="1" id="KW-0393">Immunoglobulin domain</keyword>
<dbReference type="InterPro" id="IPR013151">
    <property type="entry name" value="Immunoglobulin_dom"/>
</dbReference>
<gene>
    <name evidence="5" type="ORF">scyTo_0014457</name>
</gene>
<sequence length="631" mass="71258">NPIFELAGLFTWNQTQPSKNILKQWEVFGIKVEMDSQRPVVGSDVTLSCTISRLSDTNKEKEIASTYKSQPINVNRTDFGDRLVPTETNFNGKDFRVRIVPVLFEDAGVYTCSLGTYKMVTITLITVKVTAEPSDAASEGDTVTLTCSVSDVTESMRLVWMSSDEKTVVEKTLNGQNGEEKSLRLIIQKAERGSRNWTCVLFHQRTPKIFIPHYLKVNSVLTFQHTNIFIFASVPLLLIVILALVLSLRKCKAAAVENQRQEPLQPGENAEDASHLYSNVHEMQQMQGDNEMPEKSRFDEYAIINKTAKRDDTEREDIQYATLNFQKKAPGSKQGTKSTQCNQQSSDTELAPSNDNGSSVIYAQVAQTQFCVKHQEVEEFKERALEIKLRNLKVFATNDGIEGGNSERQTGNVKGDHPAGSCRDLHNIKYTLYRSRTNHSELDLICDVISEYIKTKWTWSSRYFQNQEKEIASTYKSQLINVNRTDFGDRLFPTETNFNSKNFRVRIVPVLFEDAGVYTCSLGTSKMVTITLITVKVTAEPSDAVSEGDTVTLTCSVSDVTGSMRLVWISSDGKTVVEKTLKEGEQGEDLFQLIIQKAERGSRNWTCVLFHQNTPKIFIPHYLKVNSKFQR</sequence>
<dbReference type="AlphaFoldDB" id="A0A401NMZ0"/>
<dbReference type="Pfam" id="PF00047">
    <property type="entry name" value="ig"/>
    <property type="match status" value="1"/>
</dbReference>
<keyword evidence="6" id="KW-1185">Reference proteome</keyword>
<protein>
    <recommendedName>
        <fullName evidence="4">Ig-like domain-containing protein</fullName>
    </recommendedName>
</protein>
<dbReference type="PANTHER" id="PTHR11422:SF10">
    <property type="entry name" value="IG-LIKE DOMAIN-CONTAINING PROTEIN"/>
    <property type="match status" value="1"/>
</dbReference>
<dbReference type="SUPFAM" id="SSF48726">
    <property type="entry name" value="Immunoglobulin"/>
    <property type="match status" value="4"/>
</dbReference>
<evidence type="ECO:0000313" key="5">
    <source>
        <dbReference type="EMBL" id="GCB62197.1"/>
    </source>
</evidence>
<evidence type="ECO:0000256" key="1">
    <source>
        <dbReference type="ARBA" id="ARBA00023319"/>
    </source>
</evidence>
<keyword evidence="3" id="KW-0472">Membrane</keyword>
<comment type="caution">
    <text evidence="5">The sequence shown here is derived from an EMBL/GenBank/DDBJ whole genome shotgun (WGS) entry which is preliminary data.</text>
</comment>
<evidence type="ECO:0000256" key="2">
    <source>
        <dbReference type="SAM" id="MobiDB-lite"/>
    </source>
</evidence>
<dbReference type="InterPro" id="IPR013783">
    <property type="entry name" value="Ig-like_fold"/>
</dbReference>
<dbReference type="EMBL" id="BFAA01007765">
    <property type="protein sequence ID" value="GCB62197.1"/>
    <property type="molecule type" value="Genomic_DNA"/>
</dbReference>